<evidence type="ECO:0000259" key="7">
    <source>
        <dbReference type="Pfam" id="PF00294"/>
    </source>
</evidence>
<evidence type="ECO:0000256" key="1">
    <source>
        <dbReference type="ARBA" id="ARBA00010688"/>
    </source>
</evidence>
<comment type="similarity">
    <text evidence="1 6">Belongs to the carbohydrate kinase PfkB family.</text>
</comment>
<keyword evidence="9" id="KW-1185">Reference proteome</keyword>
<evidence type="ECO:0000256" key="2">
    <source>
        <dbReference type="ARBA" id="ARBA00022679"/>
    </source>
</evidence>
<dbReference type="PRINTS" id="PR00990">
    <property type="entry name" value="RIBOKINASE"/>
</dbReference>
<dbReference type="EMBL" id="CP058649">
    <property type="protein sequence ID" value="QUI25779.1"/>
    <property type="molecule type" value="Genomic_DNA"/>
</dbReference>
<dbReference type="KEGG" id="vpy:HZI73_17805"/>
<dbReference type="InterPro" id="IPR029056">
    <property type="entry name" value="Ribokinase-like"/>
</dbReference>
<feature type="domain" description="Carbohydrate kinase PfkB" evidence="7">
    <location>
        <begin position="3"/>
        <end position="307"/>
    </location>
</feature>
<dbReference type="InterPro" id="IPR011611">
    <property type="entry name" value="PfkB_dom"/>
</dbReference>
<evidence type="ECO:0000256" key="5">
    <source>
        <dbReference type="ARBA" id="ARBA00022840"/>
    </source>
</evidence>
<protein>
    <submittedName>
        <fullName evidence="8">Carbohydrate kinase</fullName>
    </submittedName>
</protein>
<accession>A0A8J8MQD4</accession>
<dbReference type="InterPro" id="IPR002173">
    <property type="entry name" value="Carboh/pur_kinase_PfkB_CS"/>
</dbReference>
<evidence type="ECO:0000313" key="9">
    <source>
        <dbReference type="Proteomes" id="UP000683246"/>
    </source>
</evidence>
<keyword evidence="2 6" id="KW-0808">Transferase</keyword>
<keyword evidence="5" id="KW-0067">ATP-binding</keyword>
<organism evidence="8 9">
    <name type="scientific">Vallitalea pronyensis</name>
    <dbReference type="NCBI Taxonomy" id="1348613"/>
    <lineage>
        <taxon>Bacteria</taxon>
        <taxon>Bacillati</taxon>
        <taxon>Bacillota</taxon>
        <taxon>Clostridia</taxon>
        <taxon>Lachnospirales</taxon>
        <taxon>Vallitaleaceae</taxon>
        <taxon>Vallitalea</taxon>
    </lineage>
</organism>
<keyword evidence="4 6" id="KW-0418">Kinase</keyword>
<dbReference type="GO" id="GO:0008865">
    <property type="term" value="F:fructokinase activity"/>
    <property type="evidence" value="ECO:0007669"/>
    <property type="project" value="UniProtKB-ARBA"/>
</dbReference>
<reference evidence="8" key="1">
    <citation type="submission" date="2020-07" db="EMBL/GenBank/DDBJ databases">
        <title>Vallitalea pronyensis genome.</title>
        <authorList>
            <person name="Postec A."/>
        </authorList>
    </citation>
    <scope>NUCLEOTIDE SEQUENCE</scope>
    <source>
        <strain evidence="8">FatNI3</strain>
    </source>
</reference>
<evidence type="ECO:0000256" key="4">
    <source>
        <dbReference type="ARBA" id="ARBA00022777"/>
    </source>
</evidence>
<dbReference type="CDD" id="cd01167">
    <property type="entry name" value="bac_FRK"/>
    <property type="match status" value="1"/>
</dbReference>
<evidence type="ECO:0000256" key="3">
    <source>
        <dbReference type="ARBA" id="ARBA00022741"/>
    </source>
</evidence>
<evidence type="ECO:0000256" key="6">
    <source>
        <dbReference type="RuleBase" id="RU003704"/>
    </source>
</evidence>
<dbReference type="Gene3D" id="3.40.1190.20">
    <property type="match status" value="1"/>
</dbReference>
<name>A0A8J8MQD4_9FIRM</name>
<dbReference type="GO" id="GO:0005524">
    <property type="term" value="F:ATP binding"/>
    <property type="evidence" value="ECO:0007669"/>
    <property type="project" value="UniProtKB-KW"/>
</dbReference>
<sequence>MYDVVAIGELLIDFTPVKNEVSTTPMFEQHPGGAPANVLAMHAKLGGKTGFIGKVGDDAFGHFLRDVLDDCKISTKGLIMSKSVHTTLAFVHLSEEGERSFSFYRKPGADMMLVKEEINKTLIDHCHMFHFGSVSLTDEPCKRATITAVEYAKKNGKIISYDPNYRQALWKDAQIAKEEILGIMPLADIVKISQEEMVFLFGHGDMEKGVKQIKDMGVSLVLISMGDKGAYYANKKVSAFVPAFKVQSIDTTGAGDAFLGALLYKLRQKSLEDIQTMDKDYWHTILLFANAAGGLTTTKKGAIPAMPSEDTIIELLRKNV</sequence>
<dbReference type="Proteomes" id="UP000683246">
    <property type="component" value="Chromosome"/>
</dbReference>
<dbReference type="PANTHER" id="PTHR43085">
    <property type="entry name" value="HEXOKINASE FAMILY MEMBER"/>
    <property type="match status" value="1"/>
</dbReference>
<dbReference type="SUPFAM" id="SSF53613">
    <property type="entry name" value="Ribokinase-like"/>
    <property type="match status" value="1"/>
</dbReference>
<dbReference type="PROSITE" id="PS00584">
    <property type="entry name" value="PFKB_KINASES_2"/>
    <property type="match status" value="1"/>
</dbReference>
<proteinExistence type="inferred from homology"/>
<dbReference type="InterPro" id="IPR050306">
    <property type="entry name" value="PfkB_Carbo_kinase"/>
</dbReference>
<dbReference type="AlphaFoldDB" id="A0A8J8MQD4"/>
<keyword evidence="3" id="KW-0547">Nucleotide-binding</keyword>
<dbReference type="Pfam" id="PF00294">
    <property type="entry name" value="PfkB"/>
    <property type="match status" value="1"/>
</dbReference>
<dbReference type="PANTHER" id="PTHR43085:SF1">
    <property type="entry name" value="PSEUDOURIDINE KINASE-RELATED"/>
    <property type="match status" value="1"/>
</dbReference>
<evidence type="ECO:0000313" key="8">
    <source>
        <dbReference type="EMBL" id="QUI25779.1"/>
    </source>
</evidence>
<dbReference type="InterPro" id="IPR002139">
    <property type="entry name" value="Ribo/fructo_kinase"/>
</dbReference>
<gene>
    <name evidence="8" type="ORF">HZI73_17805</name>
</gene>
<dbReference type="GO" id="GO:0006000">
    <property type="term" value="P:fructose metabolic process"/>
    <property type="evidence" value="ECO:0007669"/>
    <property type="project" value="UniProtKB-ARBA"/>
</dbReference>